<dbReference type="GO" id="GO:0043138">
    <property type="term" value="F:3'-5' DNA helicase activity"/>
    <property type="evidence" value="ECO:0007669"/>
    <property type="project" value="UniProtKB-EC"/>
</dbReference>
<dbReference type="InterPro" id="IPR006935">
    <property type="entry name" value="Helicase/UvrB_N"/>
</dbReference>
<dbReference type="SMART" id="SM00490">
    <property type="entry name" value="HELICc"/>
    <property type="match status" value="1"/>
</dbReference>
<protein>
    <recommendedName>
        <fullName evidence="8">DNA 3'-5' helicase</fullName>
        <ecNumber evidence="8">5.6.2.4</ecNumber>
    </recommendedName>
</protein>
<keyword evidence="6" id="KW-0413">Isomerase</keyword>
<dbReference type="Pfam" id="PF16203">
    <property type="entry name" value="ERCC3_RAD25_C"/>
    <property type="match status" value="1"/>
</dbReference>
<name>A0A348AH01_9FIRM</name>
<dbReference type="CDD" id="cd18029">
    <property type="entry name" value="DEXHc_XPB"/>
    <property type="match status" value="1"/>
</dbReference>
<keyword evidence="3" id="KW-0378">Hydrolase</keyword>
<feature type="domain" description="Helicase ATP-binding" evidence="10">
    <location>
        <begin position="217"/>
        <end position="373"/>
    </location>
</feature>
<comment type="similarity">
    <text evidence="1">Belongs to the helicase family. RAD25/XPB subfamily.</text>
</comment>
<dbReference type="NCBIfam" id="NF045503">
    <property type="entry name" value="repair_heli_XPB"/>
    <property type="match status" value="1"/>
</dbReference>
<organism evidence="12 13">
    <name type="scientific">Methylomusa anaerophila</name>
    <dbReference type="NCBI Taxonomy" id="1930071"/>
    <lineage>
        <taxon>Bacteria</taxon>
        <taxon>Bacillati</taxon>
        <taxon>Bacillota</taxon>
        <taxon>Negativicutes</taxon>
        <taxon>Selenomonadales</taxon>
        <taxon>Sporomusaceae</taxon>
        <taxon>Methylomusa</taxon>
    </lineage>
</organism>
<dbReference type="Pfam" id="PF13625">
    <property type="entry name" value="Helicase_C_3"/>
    <property type="match status" value="1"/>
</dbReference>
<dbReference type="KEGG" id="mana:MAMMFC1_00997"/>
<evidence type="ECO:0000256" key="7">
    <source>
        <dbReference type="ARBA" id="ARBA00034617"/>
    </source>
</evidence>
<accession>A0A348AH01</accession>
<proteinExistence type="inferred from homology"/>
<comment type="catalytic activity">
    <reaction evidence="7">
        <text>Couples ATP hydrolysis with the unwinding of duplex DNA by translocating in the 3'-5' direction.</text>
        <dbReference type="EC" id="5.6.2.4"/>
    </reaction>
</comment>
<dbReference type="GO" id="GO:0005524">
    <property type="term" value="F:ATP binding"/>
    <property type="evidence" value="ECO:0007669"/>
    <property type="project" value="UniProtKB-KW"/>
</dbReference>
<gene>
    <name evidence="12" type="ORF">MAMMFC1_00997</name>
</gene>
<sequence length="571" mass="63606">MQYRADNPLIVQGDFSVLLEAYHPKFETVRAELAQFADLEKSPEHIHSYRITPLSLWNAAAIGLKAGQVIAFLDEYVKFPLPDNVRRDIASYMGRYGLVKLLAAPPELSAAGKGRSFVPGDYLYLYSHDLPTITAIAGHKETKHLFASRFNDYTLLVAAGRRGMVKQALVKVGFPVEDLAGYIDGEPLHIRLAGTTSAGRPFALRDYQRQAADIFYANGRETGGSGVLVLPCGAGKTIIGLGIMSLINMNTLILTTSTTAVRQWVREILDKTGLTEDQVGEYSSETKNILPVTVATYQMITYRPSSDGPFPHFELFNARSWGLIIYDEVHTLPAPVFQVTAELQTMRRLGLTATLVREDKRETDVFTLIGPKKLDIPWRELEAAGWIAEAVCTEVRVPLNFALRMECAQSPEKTAYRLEAENPAKLRAIEDILARHPAEGVLIIGQYIRQLETIAAHLNAPLITGKTKNAKRDELYERFRQSQIPVLVVSKVANFAIDLPDAGVAIQVSGAFGSRQEEAQRLGRILRPKANGRGAYFYSVVSKDTREQEFAHHRQLFLAEQGYRYEIIDLS</sequence>
<dbReference type="RefSeq" id="WP_126306992.1">
    <property type="nucleotide sequence ID" value="NZ_AP018449.1"/>
</dbReference>
<evidence type="ECO:0000259" key="11">
    <source>
        <dbReference type="PROSITE" id="PS51194"/>
    </source>
</evidence>
<evidence type="ECO:0000256" key="8">
    <source>
        <dbReference type="ARBA" id="ARBA00034808"/>
    </source>
</evidence>
<evidence type="ECO:0000256" key="9">
    <source>
        <dbReference type="ARBA" id="ARBA00048988"/>
    </source>
</evidence>
<evidence type="ECO:0000256" key="2">
    <source>
        <dbReference type="ARBA" id="ARBA00022741"/>
    </source>
</evidence>
<dbReference type="Proteomes" id="UP000276437">
    <property type="component" value="Chromosome"/>
</dbReference>
<dbReference type="OrthoDB" id="9802848at2"/>
<dbReference type="InterPro" id="IPR032438">
    <property type="entry name" value="ERCC3_RAD25_C"/>
</dbReference>
<dbReference type="PROSITE" id="PS51194">
    <property type="entry name" value="HELICASE_CTER"/>
    <property type="match status" value="1"/>
</dbReference>
<evidence type="ECO:0000313" key="13">
    <source>
        <dbReference type="Proteomes" id="UP000276437"/>
    </source>
</evidence>
<evidence type="ECO:0000256" key="4">
    <source>
        <dbReference type="ARBA" id="ARBA00022806"/>
    </source>
</evidence>
<dbReference type="InterPro" id="IPR014001">
    <property type="entry name" value="Helicase_ATP-bd"/>
</dbReference>
<keyword evidence="2" id="KW-0547">Nucleotide-binding</keyword>
<evidence type="ECO:0000256" key="5">
    <source>
        <dbReference type="ARBA" id="ARBA00022840"/>
    </source>
</evidence>
<reference evidence="12 13" key="1">
    <citation type="journal article" date="2018" name="Int. J. Syst. Evol. Microbiol.">
        <title>Methylomusa anaerophila gen. nov., sp. nov., an anaerobic methanol-utilizing bacterium isolated from a microbial fuel cell.</title>
        <authorList>
            <person name="Amano N."/>
            <person name="Yamamuro A."/>
            <person name="Miyahara M."/>
            <person name="Kouzuma A."/>
            <person name="Abe T."/>
            <person name="Watanabe K."/>
        </authorList>
    </citation>
    <scope>NUCLEOTIDE SEQUENCE [LARGE SCALE GENOMIC DNA]</scope>
    <source>
        <strain evidence="12 13">MMFC1</strain>
    </source>
</reference>
<dbReference type="PRINTS" id="PR00851">
    <property type="entry name" value="XRODRMPGMNTB"/>
</dbReference>
<dbReference type="GO" id="GO:0016787">
    <property type="term" value="F:hydrolase activity"/>
    <property type="evidence" value="ECO:0007669"/>
    <property type="project" value="UniProtKB-KW"/>
</dbReference>
<dbReference type="PROSITE" id="PS51192">
    <property type="entry name" value="HELICASE_ATP_BIND_1"/>
    <property type="match status" value="1"/>
</dbReference>
<keyword evidence="5" id="KW-0067">ATP-binding</keyword>
<evidence type="ECO:0000313" key="12">
    <source>
        <dbReference type="EMBL" id="BBB90349.1"/>
    </source>
</evidence>
<dbReference type="CDD" id="cd18789">
    <property type="entry name" value="SF2_C_XPB"/>
    <property type="match status" value="1"/>
</dbReference>
<dbReference type="SMART" id="SM00487">
    <property type="entry name" value="DEXDc"/>
    <property type="match status" value="1"/>
</dbReference>
<dbReference type="InterPro" id="IPR032830">
    <property type="entry name" value="XPB/Ssl2_N"/>
</dbReference>
<dbReference type="GO" id="GO:0003677">
    <property type="term" value="F:DNA binding"/>
    <property type="evidence" value="ECO:0007669"/>
    <property type="project" value="InterPro"/>
</dbReference>
<keyword evidence="13" id="KW-1185">Reference proteome</keyword>
<dbReference type="SUPFAM" id="SSF52540">
    <property type="entry name" value="P-loop containing nucleoside triphosphate hydrolases"/>
    <property type="match status" value="2"/>
</dbReference>
<dbReference type="EC" id="5.6.2.4" evidence="8"/>
<evidence type="ECO:0000259" key="10">
    <source>
        <dbReference type="PROSITE" id="PS51192"/>
    </source>
</evidence>
<feature type="domain" description="Helicase C-terminal" evidence="11">
    <location>
        <begin position="428"/>
        <end position="571"/>
    </location>
</feature>
<dbReference type="PANTHER" id="PTHR11274">
    <property type="entry name" value="RAD25/XP-B DNA REPAIR HELICASE"/>
    <property type="match status" value="1"/>
</dbReference>
<comment type="catalytic activity">
    <reaction evidence="9">
        <text>ATP + H2O = ADP + phosphate + H(+)</text>
        <dbReference type="Rhea" id="RHEA:13065"/>
        <dbReference type="ChEBI" id="CHEBI:15377"/>
        <dbReference type="ChEBI" id="CHEBI:15378"/>
        <dbReference type="ChEBI" id="CHEBI:30616"/>
        <dbReference type="ChEBI" id="CHEBI:43474"/>
        <dbReference type="ChEBI" id="CHEBI:456216"/>
        <dbReference type="EC" id="5.6.2.4"/>
    </reaction>
</comment>
<evidence type="ECO:0000256" key="3">
    <source>
        <dbReference type="ARBA" id="ARBA00022801"/>
    </source>
</evidence>
<evidence type="ECO:0000256" key="1">
    <source>
        <dbReference type="ARBA" id="ARBA00006637"/>
    </source>
</evidence>
<dbReference type="InterPro" id="IPR050615">
    <property type="entry name" value="ATP-dep_DNA_Helicase"/>
</dbReference>
<keyword evidence="4" id="KW-0347">Helicase</keyword>
<dbReference type="InterPro" id="IPR001650">
    <property type="entry name" value="Helicase_C-like"/>
</dbReference>
<dbReference type="Pfam" id="PF04851">
    <property type="entry name" value="ResIII"/>
    <property type="match status" value="1"/>
</dbReference>
<evidence type="ECO:0000256" key="6">
    <source>
        <dbReference type="ARBA" id="ARBA00023235"/>
    </source>
</evidence>
<dbReference type="EMBL" id="AP018449">
    <property type="protein sequence ID" value="BBB90349.1"/>
    <property type="molecule type" value="Genomic_DNA"/>
</dbReference>
<dbReference type="InterPro" id="IPR027417">
    <property type="entry name" value="P-loop_NTPase"/>
</dbReference>
<dbReference type="Gene3D" id="3.40.50.300">
    <property type="entry name" value="P-loop containing nucleotide triphosphate hydrolases"/>
    <property type="match status" value="2"/>
</dbReference>
<dbReference type="PANTHER" id="PTHR11274:SF0">
    <property type="entry name" value="GENERAL TRANSCRIPTION AND DNA REPAIR FACTOR IIH HELICASE SUBUNIT XPB"/>
    <property type="match status" value="1"/>
</dbReference>
<dbReference type="AlphaFoldDB" id="A0A348AH01"/>